<dbReference type="STRING" id="4829.A0A168MLA3"/>
<dbReference type="AlphaFoldDB" id="A0A168MLA3"/>
<keyword evidence="2 3" id="KW-0040">ANK repeat</keyword>
<evidence type="ECO:0000313" key="5">
    <source>
        <dbReference type="EMBL" id="SAL98751.1"/>
    </source>
</evidence>
<dbReference type="PROSITE" id="PS50297">
    <property type="entry name" value="ANK_REP_REGION"/>
    <property type="match status" value="1"/>
</dbReference>
<gene>
    <name evidence="5" type="primary">ABSGL_04315.1 scaffold 5390</name>
</gene>
<feature type="region of interest" description="Disordered" evidence="4">
    <location>
        <begin position="90"/>
        <end position="109"/>
    </location>
</feature>
<dbReference type="SUPFAM" id="SSF48403">
    <property type="entry name" value="Ankyrin repeat"/>
    <property type="match status" value="1"/>
</dbReference>
<name>A0A168MLA3_ABSGL</name>
<evidence type="ECO:0000313" key="6">
    <source>
        <dbReference type="Proteomes" id="UP000078561"/>
    </source>
</evidence>
<dbReference type="PANTHER" id="PTHR24171">
    <property type="entry name" value="ANKYRIN REPEAT DOMAIN-CONTAINING PROTEIN 39-RELATED"/>
    <property type="match status" value="1"/>
</dbReference>
<dbReference type="EMBL" id="LT552351">
    <property type="protein sequence ID" value="SAL98751.1"/>
    <property type="molecule type" value="Genomic_DNA"/>
</dbReference>
<keyword evidence="1" id="KW-0677">Repeat</keyword>
<evidence type="ECO:0000256" key="2">
    <source>
        <dbReference type="ARBA" id="ARBA00023043"/>
    </source>
</evidence>
<dbReference type="SMART" id="SM00248">
    <property type="entry name" value="ANK"/>
    <property type="match status" value="3"/>
</dbReference>
<keyword evidence="6" id="KW-1185">Reference proteome</keyword>
<evidence type="ECO:0000256" key="1">
    <source>
        <dbReference type="ARBA" id="ARBA00022737"/>
    </source>
</evidence>
<evidence type="ECO:0000256" key="4">
    <source>
        <dbReference type="SAM" id="MobiDB-lite"/>
    </source>
</evidence>
<dbReference type="OrthoDB" id="19174at2759"/>
<dbReference type="InterPro" id="IPR002110">
    <property type="entry name" value="Ankyrin_rpt"/>
</dbReference>
<evidence type="ECO:0000256" key="3">
    <source>
        <dbReference type="PROSITE-ProRule" id="PRU00023"/>
    </source>
</evidence>
<dbReference type="OMA" id="NIWIACS"/>
<sequence>MKATSSNDNLWVAAGDGQLDRVKELVEGGAQVNAKDDNGYTAIHAAVSYNQKDILDYLLNNGGDINVEDFDKDTPLYVCETTDMAKFMLDRGANPSHKNDGGVSPAQTANDEGWKDVAQLLASITGETLVDMEDQPMEDDTLAYIQQESENGPPLDEEDDEQRQEEFAQQVEQVMQRIQQEGGVHDEDELREVVTKMVLQEVKRSMDDHH</sequence>
<dbReference type="InterPro" id="IPR036770">
    <property type="entry name" value="Ankyrin_rpt-contain_sf"/>
</dbReference>
<dbReference type="Gene3D" id="1.25.40.20">
    <property type="entry name" value="Ankyrin repeat-containing domain"/>
    <property type="match status" value="1"/>
</dbReference>
<organism evidence="5">
    <name type="scientific">Absidia glauca</name>
    <name type="common">Pin mould</name>
    <dbReference type="NCBI Taxonomy" id="4829"/>
    <lineage>
        <taxon>Eukaryota</taxon>
        <taxon>Fungi</taxon>
        <taxon>Fungi incertae sedis</taxon>
        <taxon>Mucoromycota</taxon>
        <taxon>Mucoromycotina</taxon>
        <taxon>Mucoromycetes</taxon>
        <taxon>Mucorales</taxon>
        <taxon>Cunninghamellaceae</taxon>
        <taxon>Absidia</taxon>
    </lineage>
</organism>
<protein>
    <submittedName>
        <fullName evidence="5">Uncharacterized protein</fullName>
    </submittedName>
</protein>
<dbReference type="PROSITE" id="PS50088">
    <property type="entry name" value="ANK_REPEAT"/>
    <property type="match status" value="2"/>
</dbReference>
<dbReference type="InParanoid" id="A0A168MLA3"/>
<reference evidence="5" key="1">
    <citation type="submission" date="2016-04" db="EMBL/GenBank/DDBJ databases">
        <authorList>
            <person name="Evans L.H."/>
            <person name="Alamgir A."/>
            <person name="Owens N."/>
            <person name="Weber N.D."/>
            <person name="Virtaneva K."/>
            <person name="Barbian K."/>
            <person name="Babar A."/>
            <person name="Rosenke K."/>
        </authorList>
    </citation>
    <scope>NUCLEOTIDE SEQUENCE [LARGE SCALE GENOMIC DNA]</scope>
    <source>
        <strain evidence="5">CBS 101.48</strain>
    </source>
</reference>
<dbReference type="Proteomes" id="UP000078561">
    <property type="component" value="Unassembled WGS sequence"/>
</dbReference>
<dbReference type="FunCoup" id="A0A168MLA3">
    <property type="interactions" value="25"/>
</dbReference>
<feature type="repeat" description="ANK" evidence="3">
    <location>
        <begin position="38"/>
        <end position="70"/>
    </location>
</feature>
<proteinExistence type="predicted"/>
<accession>A0A168MLA3</accession>
<feature type="repeat" description="ANK" evidence="3">
    <location>
        <begin position="5"/>
        <end position="37"/>
    </location>
</feature>
<dbReference type="Pfam" id="PF12796">
    <property type="entry name" value="Ank_2"/>
    <property type="match status" value="1"/>
</dbReference>